<dbReference type="GO" id="GO:1901678">
    <property type="term" value="P:iron coordination entity transport"/>
    <property type="evidence" value="ECO:0007669"/>
    <property type="project" value="UniProtKB-ARBA"/>
</dbReference>
<dbReference type="NCBIfam" id="NF007864">
    <property type="entry name" value="PRK10576.1"/>
    <property type="match status" value="1"/>
</dbReference>
<dbReference type="SUPFAM" id="SSF53807">
    <property type="entry name" value="Helical backbone' metal receptor"/>
    <property type="match status" value="1"/>
</dbReference>
<dbReference type="CDD" id="cd01146">
    <property type="entry name" value="FhuD"/>
    <property type="match status" value="1"/>
</dbReference>
<dbReference type="Gene3D" id="3.40.50.1980">
    <property type="entry name" value="Nitrogenase molybdenum iron protein domain"/>
    <property type="match status" value="2"/>
</dbReference>
<evidence type="ECO:0000313" key="8">
    <source>
        <dbReference type="Proteomes" id="UP000221980"/>
    </source>
</evidence>
<gene>
    <name evidence="7" type="ORF">Xmir_02616</name>
</gene>
<keyword evidence="4" id="KW-0406">Ion transport</keyword>
<dbReference type="RefSeq" id="WP_099114675.1">
    <property type="nucleotide sequence ID" value="NZ_CAWNQI010000035.1"/>
</dbReference>
<evidence type="ECO:0000256" key="5">
    <source>
        <dbReference type="ARBA" id="ARBA00022729"/>
    </source>
</evidence>
<dbReference type="GO" id="GO:0030288">
    <property type="term" value="C:outer membrane-bounded periplasmic space"/>
    <property type="evidence" value="ECO:0007669"/>
    <property type="project" value="TreeGrafter"/>
</dbReference>
<dbReference type="EMBL" id="NITZ01000013">
    <property type="protein sequence ID" value="PHM48019.1"/>
    <property type="molecule type" value="Genomic_DNA"/>
</dbReference>
<dbReference type="PRINTS" id="PR01715">
    <property type="entry name" value="FERRIBNDNGPP"/>
</dbReference>
<dbReference type="InterPro" id="IPR002491">
    <property type="entry name" value="ABC_transptr_periplasmic_BD"/>
</dbReference>
<name>A0A2D0JP45_9GAMM</name>
<dbReference type="PANTHER" id="PTHR30532">
    <property type="entry name" value="IRON III DICITRATE-BINDING PERIPLASMIC PROTEIN"/>
    <property type="match status" value="1"/>
</dbReference>
<evidence type="ECO:0000256" key="4">
    <source>
        <dbReference type="ARBA" id="ARBA00022496"/>
    </source>
</evidence>
<keyword evidence="5" id="KW-0732">Signal</keyword>
<dbReference type="OrthoDB" id="9793175at2"/>
<organism evidence="7 8">
    <name type="scientific">Xenorhabdus miraniensis</name>
    <dbReference type="NCBI Taxonomy" id="351674"/>
    <lineage>
        <taxon>Bacteria</taxon>
        <taxon>Pseudomonadati</taxon>
        <taxon>Pseudomonadota</taxon>
        <taxon>Gammaproteobacteria</taxon>
        <taxon>Enterobacterales</taxon>
        <taxon>Morganellaceae</taxon>
        <taxon>Xenorhabdus</taxon>
    </lineage>
</organism>
<dbReference type="AlphaFoldDB" id="A0A2D0JP45"/>
<keyword evidence="8" id="KW-1185">Reference proteome</keyword>
<evidence type="ECO:0000259" key="6">
    <source>
        <dbReference type="PROSITE" id="PS50983"/>
    </source>
</evidence>
<dbReference type="PROSITE" id="PS50983">
    <property type="entry name" value="FE_B12_PBP"/>
    <property type="match status" value="1"/>
</dbReference>
<dbReference type="PANTHER" id="PTHR30532:SF1">
    <property type="entry name" value="IRON(3+)-HYDROXAMATE-BINDING PROTEIN FHUD"/>
    <property type="match status" value="1"/>
</dbReference>
<comment type="subcellular location">
    <subcellularLocation>
        <location evidence="1">Cell envelope</location>
    </subcellularLocation>
</comment>
<keyword evidence="4" id="KW-0410">Iron transport</keyword>
<dbReference type="Pfam" id="PF01497">
    <property type="entry name" value="Peripla_BP_2"/>
    <property type="match status" value="1"/>
</dbReference>
<protein>
    <submittedName>
        <fullName evidence="7">Iron compound ABC transporter iron compound-binding protein</fullName>
    </submittedName>
</protein>
<keyword evidence="4" id="KW-0408">Iron</keyword>
<evidence type="ECO:0000256" key="3">
    <source>
        <dbReference type="ARBA" id="ARBA00022448"/>
    </source>
</evidence>
<dbReference type="InterPro" id="IPR051313">
    <property type="entry name" value="Bact_iron-sidero_bind"/>
</dbReference>
<keyword evidence="3" id="KW-0813">Transport</keyword>
<evidence type="ECO:0000256" key="2">
    <source>
        <dbReference type="ARBA" id="ARBA00008814"/>
    </source>
</evidence>
<dbReference type="Proteomes" id="UP000221980">
    <property type="component" value="Unassembled WGS sequence"/>
</dbReference>
<proteinExistence type="inferred from homology"/>
<comment type="similarity">
    <text evidence="2">Belongs to the bacterial solute-binding protein 8 family.</text>
</comment>
<feature type="domain" description="Fe/B12 periplasmic-binding" evidence="6">
    <location>
        <begin position="43"/>
        <end position="304"/>
    </location>
</feature>
<reference evidence="7 8" key="1">
    <citation type="journal article" date="2017" name="Nat. Microbiol.">
        <title>Natural product diversity associated with the nematode symbionts Photorhabdus and Xenorhabdus.</title>
        <authorList>
            <person name="Tobias N.J."/>
            <person name="Wolff H."/>
            <person name="Djahanschiri B."/>
            <person name="Grundmann F."/>
            <person name="Kronenwerth M."/>
            <person name="Shi Y.M."/>
            <person name="Simonyi S."/>
            <person name="Grun P."/>
            <person name="Shapiro-Ilan D."/>
            <person name="Pidot S.J."/>
            <person name="Stinear T.P."/>
            <person name="Ebersberger I."/>
            <person name="Bode H.B."/>
        </authorList>
    </citation>
    <scope>NUCLEOTIDE SEQUENCE [LARGE SCALE GENOMIC DNA]</scope>
    <source>
        <strain evidence="7 8">DSM 17902</strain>
    </source>
</reference>
<evidence type="ECO:0000313" key="7">
    <source>
        <dbReference type="EMBL" id="PHM48019.1"/>
    </source>
</evidence>
<accession>A0A2D0JP45</accession>
<sequence>MNKVNPDFSRRRLLTTLALSPLWVPSLARSVTSPYAVHSDSQRIAVLEWLPAELLMALGVVPLAVAEIHNYNLWVQQPELPSQVVDLGTRAEPNMELLQQLSPSLILYSQGYGPSVEKMSSIAPTMGFSFKDNTRTPLAQALYSLEILAERLGLHHQYSLHLQRYHQQMEQSQQRLRNWQDVPILLFTLLDSDHAMVFGKGGLFQDVLDNLGLRNAWQGKTNSWGSQVIGIEQLATIQEARAIFFSRGDNEILLARMQKTPLWQALPFVRHYPVSIQPTVWFYGATLSAMRFCGLLTATLEKPV</sequence>
<evidence type="ECO:0000256" key="1">
    <source>
        <dbReference type="ARBA" id="ARBA00004196"/>
    </source>
</evidence>
<comment type="caution">
    <text evidence="7">The sequence shown here is derived from an EMBL/GenBank/DDBJ whole genome shotgun (WGS) entry which is preliminary data.</text>
</comment>